<reference evidence="1 2" key="1">
    <citation type="submission" date="2024-09" db="EMBL/GenBank/DDBJ databases">
        <authorList>
            <person name="Sun Q."/>
            <person name="Mori K."/>
        </authorList>
    </citation>
    <scope>NUCLEOTIDE SEQUENCE [LARGE SCALE GENOMIC DNA]</scope>
    <source>
        <strain evidence="1 2">CICC 11035S</strain>
    </source>
</reference>
<protein>
    <recommendedName>
        <fullName evidence="3">Secreted protein</fullName>
    </recommendedName>
</protein>
<dbReference type="EMBL" id="JBHLTM010000081">
    <property type="protein sequence ID" value="MFC0687028.1"/>
    <property type="molecule type" value="Genomic_DNA"/>
</dbReference>
<dbReference type="RefSeq" id="WP_267221042.1">
    <property type="nucleotide sequence ID" value="NZ_JAPCWC010000009.1"/>
</dbReference>
<organism evidence="1 2">
    <name type="scientific">Novosphingobium clariflavum</name>
    <dbReference type="NCBI Taxonomy" id="2029884"/>
    <lineage>
        <taxon>Bacteria</taxon>
        <taxon>Pseudomonadati</taxon>
        <taxon>Pseudomonadota</taxon>
        <taxon>Alphaproteobacteria</taxon>
        <taxon>Sphingomonadales</taxon>
        <taxon>Sphingomonadaceae</taxon>
        <taxon>Novosphingobium</taxon>
    </lineage>
</organism>
<evidence type="ECO:0000313" key="2">
    <source>
        <dbReference type="Proteomes" id="UP001589858"/>
    </source>
</evidence>
<evidence type="ECO:0008006" key="3">
    <source>
        <dbReference type="Google" id="ProtNLM"/>
    </source>
</evidence>
<accession>A0ABV6SG57</accession>
<sequence length="63" mass="6500">MRLAIAFICARIASSSWRIAAESDDEDDAASAGFAQPAAMASAGTDSASVKIAFCFLTLLDLS</sequence>
<keyword evidence="2" id="KW-1185">Reference proteome</keyword>
<dbReference type="Proteomes" id="UP001589858">
    <property type="component" value="Unassembled WGS sequence"/>
</dbReference>
<comment type="caution">
    <text evidence="1">The sequence shown here is derived from an EMBL/GenBank/DDBJ whole genome shotgun (WGS) entry which is preliminary data.</text>
</comment>
<name>A0ABV6SG57_9SPHN</name>
<gene>
    <name evidence="1" type="ORF">ACFFF8_20810</name>
</gene>
<proteinExistence type="predicted"/>
<evidence type="ECO:0000313" key="1">
    <source>
        <dbReference type="EMBL" id="MFC0687028.1"/>
    </source>
</evidence>